<protein>
    <submittedName>
        <fullName evidence="1">Uncharacterized protein</fullName>
    </submittedName>
</protein>
<proteinExistence type="predicted"/>
<dbReference type="AlphaFoldDB" id="A0A0F9A914"/>
<comment type="caution">
    <text evidence="1">The sequence shown here is derived from an EMBL/GenBank/DDBJ whole genome shotgun (WGS) entry which is preliminary data.</text>
</comment>
<reference evidence="1" key="1">
    <citation type="journal article" date="2015" name="Nature">
        <title>Complex archaea that bridge the gap between prokaryotes and eukaryotes.</title>
        <authorList>
            <person name="Spang A."/>
            <person name="Saw J.H."/>
            <person name="Jorgensen S.L."/>
            <person name="Zaremba-Niedzwiedzka K."/>
            <person name="Martijn J."/>
            <person name="Lind A.E."/>
            <person name="van Eijk R."/>
            <person name="Schleper C."/>
            <person name="Guy L."/>
            <person name="Ettema T.J."/>
        </authorList>
    </citation>
    <scope>NUCLEOTIDE SEQUENCE</scope>
</reference>
<sequence length="81" mass="9021">MNEVVIFLWVVLFSASAPTGAGFASDSSVADPDGRLWTMETCEAHEAMVWGQSAEDYAESDVLFMFSECQRVVMRPVRQVK</sequence>
<organism evidence="1">
    <name type="scientific">marine sediment metagenome</name>
    <dbReference type="NCBI Taxonomy" id="412755"/>
    <lineage>
        <taxon>unclassified sequences</taxon>
        <taxon>metagenomes</taxon>
        <taxon>ecological metagenomes</taxon>
    </lineage>
</organism>
<name>A0A0F9A914_9ZZZZ</name>
<evidence type="ECO:0000313" key="1">
    <source>
        <dbReference type="EMBL" id="KKK68711.1"/>
    </source>
</evidence>
<dbReference type="EMBL" id="LAZR01059002">
    <property type="protein sequence ID" value="KKK68711.1"/>
    <property type="molecule type" value="Genomic_DNA"/>
</dbReference>
<gene>
    <name evidence="1" type="ORF">LCGC14_2941310</name>
</gene>
<accession>A0A0F9A914</accession>